<dbReference type="InterPro" id="IPR036388">
    <property type="entry name" value="WH-like_DNA-bd_sf"/>
</dbReference>
<evidence type="ECO:0000313" key="2">
    <source>
        <dbReference type="EMBL" id="KGE04750.1"/>
    </source>
</evidence>
<dbReference type="SMART" id="SM00849">
    <property type="entry name" value="Lactamase_B"/>
    <property type="match status" value="1"/>
</dbReference>
<dbReference type="Pfam" id="PF00753">
    <property type="entry name" value="Lactamase_B"/>
    <property type="match status" value="1"/>
</dbReference>
<keyword evidence="3" id="KW-1185">Reference proteome</keyword>
<organism evidence="2 3">
    <name type="scientific">Pseudohaliea rubra DSM 19751</name>
    <dbReference type="NCBI Taxonomy" id="1265313"/>
    <lineage>
        <taxon>Bacteria</taxon>
        <taxon>Pseudomonadati</taxon>
        <taxon>Pseudomonadota</taxon>
        <taxon>Gammaproteobacteria</taxon>
        <taxon>Cellvibrionales</taxon>
        <taxon>Halieaceae</taxon>
        <taxon>Pseudohaliea</taxon>
    </lineage>
</organism>
<dbReference type="SUPFAM" id="SSF56281">
    <property type="entry name" value="Metallo-hydrolase/oxidoreductase"/>
    <property type="match status" value="1"/>
</dbReference>
<dbReference type="Proteomes" id="UP000029640">
    <property type="component" value="Unassembled WGS sequence"/>
</dbReference>
<dbReference type="HOGENOM" id="CLU_048478_2_1_6"/>
<dbReference type="RefSeq" id="WP_322786721.1">
    <property type="nucleotide sequence ID" value="NZ_KN234755.1"/>
</dbReference>
<dbReference type="STRING" id="1265313.HRUBRA_00628"/>
<evidence type="ECO:0000313" key="3">
    <source>
        <dbReference type="Proteomes" id="UP000029640"/>
    </source>
</evidence>
<feature type="domain" description="Metallo-beta-lactamase" evidence="1">
    <location>
        <begin position="30"/>
        <end position="192"/>
    </location>
</feature>
<dbReference type="PANTHER" id="PTHR23131">
    <property type="entry name" value="ENDORIBONUCLEASE LACTB2"/>
    <property type="match status" value="1"/>
</dbReference>
<dbReference type="EMBL" id="AUVB01000018">
    <property type="protein sequence ID" value="KGE04750.1"/>
    <property type="molecule type" value="Genomic_DNA"/>
</dbReference>
<proteinExistence type="predicted"/>
<comment type="caution">
    <text evidence="2">The sequence shown here is derived from an EMBL/GenBank/DDBJ whole genome shotgun (WGS) entry which is preliminary data.</text>
</comment>
<gene>
    <name evidence="2" type="ORF">HRUBRA_00628</name>
</gene>
<protein>
    <submittedName>
        <fullName evidence="2">Metallo-beta-lactamase family protein</fullName>
    </submittedName>
</protein>
<reference evidence="2 3" key="1">
    <citation type="journal article" date="2014" name="Genome Announc.">
        <title>Genome Sequence of Gammaproteobacterial Pseudohaliea rubra Type Strain DSM 19751, Isolated from Coastal Seawater of the Mediterranean Sea.</title>
        <authorList>
            <person name="Spring S."/>
            <person name="Fiebig A."/>
            <person name="Riedel T."/>
            <person name="Goker M."/>
            <person name="Klenk H.P."/>
        </authorList>
    </citation>
    <scope>NUCLEOTIDE SEQUENCE [LARGE SCALE GENOMIC DNA]</scope>
    <source>
        <strain evidence="2 3">DSM 19751</strain>
    </source>
</reference>
<dbReference type="CDD" id="cd16278">
    <property type="entry name" value="metallo-hydrolase-like_MBL-fold"/>
    <property type="match status" value="1"/>
</dbReference>
<dbReference type="InterPro" id="IPR050662">
    <property type="entry name" value="Sec-metab_biosynth-thioest"/>
</dbReference>
<dbReference type="Gene3D" id="3.60.15.10">
    <property type="entry name" value="Ribonuclease Z/Hydroxyacylglutathione hydrolase-like"/>
    <property type="match status" value="1"/>
</dbReference>
<dbReference type="InterPro" id="IPR001279">
    <property type="entry name" value="Metallo-B-lactamas"/>
</dbReference>
<dbReference type="PATRIC" id="fig|1265313.6.peg.622"/>
<dbReference type="Pfam" id="PF17778">
    <property type="entry name" value="WHD_BLACT"/>
    <property type="match status" value="1"/>
</dbReference>
<accession>A0A095VTR1</accession>
<sequence>MALVPGQPERLSPLVTRLVAPNPGPMTGPGTNTYLLGRESVIVVDPGPALPAHVDAILAAAEGPIRYIVCTHTHPDHSPAWQALAEATGAEVHGALPYGDDHQDESFRPDVEFVHEQRLVTDELSLLALHTPGHVSNHFCLLLEEEGMLFAGDHIMQGSTVVIIPPGGDMAAYIRSLKLLLDYPVQVIAPGHGALIEDSRREVDRLVRHRLLREARVVGGLERLGEADPDALVKVVYDDVDPAMHRWAKLSMAAHLIKLEQEGRAARADDAERWRLLPPGEAGQP</sequence>
<evidence type="ECO:0000259" key="1">
    <source>
        <dbReference type="SMART" id="SM00849"/>
    </source>
</evidence>
<dbReference type="PANTHER" id="PTHR23131:SF0">
    <property type="entry name" value="ENDORIBONUCLEASE LACTB2"/>
    <property type="match status" value="1"/>
</dbReference>
<dbReference type="AlphaFoldDB" id="A0A095VTR1"/>
<dbReference type="InterPro" id="IPR036866">
    <property type="entry name" value="RibonucZ/Hydroxyglut_hydro"/>
</dbReference>
<dbReference type="eggNOG" id="COG0491">
    <property type="taxonomic scope" value="Bacteria"/>
</dbReference>
<dbReference type="InterPro" id="IPR041516">
    <property type="entry name" value="LACTB2_WH"/>
</dbReference>
<dbReference type="Gene3D" id="1.10.10.10">
    <property type="entry name" value="Winged helix-like DNA-binding domain superfamily/Winged helix DNA-binding domain"/>
    <property type="match status" value="1"/>
</dbReference>
<name>A0A095VTR1_9GAMM</name>